<evidence type="ECO:0000313" key="1">
    <source>
        <dbReference type="EMBL" id="KAH7927815.1"/>
    </source>
</evidence>
<dbReference type="Proteomes" id="UP000790709">
    <property type="component" value="Unassembled WGS sequence"/>
</dbReference>
<comment type="caution">
    <text evidence="1">The sequence shown here is derived from an EMBL/GenBank/DDBJ whole genome shotgun (WGS) entry which is preliminary data.</text>
</comment>
<proteinExistence type="predicted"/>
<accession>A0ACB8BRM5</accession>
<gene>
    <name evidence="1" type="ORF">BV22DRAFT_1118028</name>
</gene>
<protein>
    <submittedName>
        <fullName evidence="1">Uncharacterized protein</fullName>
    </submittedName>
</protein>
<evidence type="ECO:0000313" key="2">
    <source>
        <dbReference type="Proteomes" id="UP000790709"/>
    </source>
</evidence>
<dbReference type="EMBL" id="MU266361">
    <property type="protein sequence ID" value="KAH7927815.1"/>
    <property type="molecule type" value="Genomic_DNA"/>
</dbReference>
<sequence>MESTPPLYTPSPPSPSYSTELLPGEVTVVESRRTSSQPRTGVFRRITDNVTLALRDQLPGNVQPSYGRNGLMRGQLTLRGSEDLVSVSLKLEGQLSVQIAGSSRTTVLFSNSYTMWEGSPSGPPCPHSIPFALFFPPTFRDGGQMRDLPPSFETPGNTAICSYTLSVILSRQRKLLSLLKPSDNVTVAVRYHPRSRPQTPMLPSDLPFMSTVKSSPEEWHQVVCAMNSVQSSSLAPIQCLLFIPAIQVYALTDTIPFHLQLRAPRPSMISFLGQPQYSKTPSGSAGTGAGTAIRVYLLRQTTIKLYESTTTTSRVLGEGKLRASQTKSPCCGEPAKDGLDALDWEGEIRCSEDVTIASFATSQAIVKDFIVLALTPTCPQVSSLAPLKHYHPVRLVTDPWTDQTPP</sequence>
<organism evidence="1 2">
    <name type="scientific">Leucogyrophana mollusca</name>
    <dbReference type="NCBI Taxonomy" id="85980"/>
    <lineage>
        <taxon>Eukaryota</taxon>
        <taxon>Fungi</taxon>
        <taxon>Dikarya</taxon>
        <taxon>Basidiomycota</taxon>
        <taxon>Agaricomycotina</taxon>
        <taxon>Agaricomycetes</taxon>
        <taxon>Agaricomycetidae</taxon>
        <taxon>Boletales</taxon>
        <taxon>Boletales incertae sedis</taxon>
        <taxon>Leucogyrophana</taxon>
    </lineage>
</organism>
<keyword evidence="2" id="KW-1185">Reference proteome</keyword>
<reference evidence="1" key="1">
    <citation type="journal article" date="2021" name="New Phytol.">
        <title>Evolutionary innovations through gain and loss of genes in the ectomycorrhizal Boletales.</title>
        <authorList>
            <person name="Wu G."/>
            <person name="Miyauchi S."/>
            <person name="Morin E."/>
            <person name="Kuo A."/>
            <person name="Drula E."/>
            <person name="Varga T."/>
            <person name="Kohler A."/>
            <person name="Feng B."/>
            <person name="Cao Y."/>
            <person name="Lipzen A."/>
            <person name="Daum C."/>
            <person name="Hundley H."/>
            <person name="Pangilinan J."/>
            <person name="Johnson J."/>
            <person name="Barry K."/>
            <person name="LaButti K."/>
            <person name="Ng V."/>
            <person name="Ahrendt S."/>
            <person name="Min B."/>
            <person name="Choi I.G."/>
            <person name="Park H."/>
            <person name="Plett J.M."/>
            <person name="Magnuson J."/>
            <person name="Spatafora J.W."/>
            <person name="Nagy L.G."/>
            <person name="Henrissat B."/>
            <person name="Grigoriev I.V."/>
            <person name="Yang Z.L."/>
            <person name="Xu J."/>
            <person name="Martin F.M."/>
        </authorList>
    </citation>
    <scope>NUCLEOTIDE SEQUENCE</scope>
    <source>
        <strain evidence="1">KUC20120723A-06</strain>
    </source>
</reference>
<name>A0ACB8BRM5_9AGAM</name>